<dbReference type="GO" id="GO:0016618">
    <property type="term" value="F:hydroxypyruvate reductase [NAD(P)H] activity"/>
    <property type="evidence" value="ECO:0007669"/>
    <property type="project" value="TreeGrafter"/>
</dbReference>
<feature type="domain" description="D-isomer specific 2-hydroxyacid dehydrogenase catalytic" evidence="3">
    <location>
        <begin position="8"/>
        <end position="334"/>
    </location>
</feature>
<name>A0A316V1Q5_9BASI</name>
<comment type="similarity">
    <text evidence="2">Belongs to the D-isomer specific 2-hydroxyacid dehydrogenase family.</text>
</comment>
<keyword evidence="6" id="KW-1185">Reference proteome</keyword>
<dbReference type="OrthoDB" id="9991913at2759"/>
<protein>
    <recommendedName>
        <fullName evidence="7">Glyoxylate reductase</fullName>
    </recommendedName>
</protein>
<dbReference type="AlphaFoldDB" id="A0A316V1Q5"/>
<dbReference type="InterPro" id="IPR006139">
    <property type="entry name" value="D-isomer_2_OHA_DH_cat_dom"/>
</dbReference>
<evidence type="ECO:0000259" key="3">
    <source>
        <dbReference type="Pfam" id="PF00389"/>
    </source>
</evidence>
<keyword evidence="1 2" id="KW-0560">Oxidoreductase</keyword>
<evidence type="ECO:0000256" key="1">
    <source>
        <dbReference type="ARBA" id="ARBA00023002"/>
    </source>
</evidence>
<dbReference type="Pfam" id="PF00389">
    <property type="entry name" value="2-Hacid_dh"/>
    <property type="match status" value="1"/>
</dbReference>
<gene>
    <name evidence="5" type="ORF">FA14DRAFT_128303</name>
</gene>
<dbReference type="EMBL" id="KZ819609">
    <property type="protein sequence ID" value="PWN31402.1"/>
    <property type="molecule type" value="Genomic_DNA"/>
</dbReference>
<dbReference type="SUPFAM" id="SSF52283">
    <property type="entry name" value="Formate/glycerate dehydrogenase catalytic domain-like"/>
    <property type="match status" value="1"/>
</dbReference>
<dbReference type="Proteomes" id="UP000245771">
    <property type="component" value="Unassembled WGS sequence"/>
</dbReference>
<dbReference type="SUPFAM" id="SSF51735">
    <property type="entry name" value="NAD(P)-binding Rossmann-fold domains"/>
    <property type="match status" value="1"/>
</dbReference>
<dbReference type="GO" id="GO:0051287">
    <property type="term" value="F:NAD binding"/>
    <property type="evidence" value="ECO:0007669"/>
    <property type="project" value="InterPro"/>
</dbReference>
<feature type="domain" description="D-isomer specific 2-hydroxyacid dehydrogenase NAD-binding" evidence="4">
    <location>
        <begin position="115"/>
        <end position="314"/>
    </location>
</feature>
<dbReference type="InterPro" id="IPR006140">
    <property type="entry name" value="D-isomer_DH_NAD-bd"/>
</dbReference>
<dbReference type="PANTHER" id="PTHR10996:SF277">
    <property type="entry name" value="GLYOXYLATE REDUCTASE_HYDROXYPYRUVATE REDUCTASE"/>
    <property type="match status" value="1"/>
</dbReference>
<dbReference type="GO" id="GO:0030267">
    <property type="term" value="F:glyoxylate reductase (NADPH) activity"/>
    <property type="evidence" value="ECO:0007669"/>
    <property type="project" value="TreeGrafter"/>
</dbReference>
<dbReference type="RefSeq" id="XP_025351704.1">
    <property type="nucleotide sequence ID" value="XM_025496845.1"/>
</dbReference>
<dbReference type="Pfam" id="PF02826">
    <property type="entry name" value="2-Hacid_dh_C"/>
    <property type="match status" value="1"/>
</dbReference>
<dbReference type="InterPro" id="IPR036291">
    <property type="entry name" value="NAD(P)-bd_dom_sf"/>
</dbReference>
<evidence type="ECO:0000313" key="5">
    <source>
        <dbReference type="EMBL" id="PWN31402.1"/>
    </source>
</evidence>
<evidence type="ECO:0008006" key="7">
    <source>
        <dbReference type="Google" id="ProtNLM"/>
    </source>
</evidence>
<evidence type="ECO:0000313" key="6">
    <source>
        <dbReference type="Proteomes" id="UP000245771"/>
    </source>
</evidence>
<organism evidence="5 6">
    <name type="scientific">Meira miltonrushii</name>
    <dbReference type="NCBI Taxonomy" id="1280837"/>
    <lineage>
        <taxon>Eukaryota</taxon>
        <taxon>Fungi</taxon>
        <taxon>Dikarya</taxon>
        <taxon>Basidiomycota</taxon>
        <taxon>Ustilaginomycotina</taxon>
        <taxon>Exobasidiomycetes</taxon>
        <taxon>Exobasidiales</taxon>
        <taxon>Brachybasidiaceae</taxon>
        <taxon>Meira</taxon>
    </lineage>
</organism>
<dbReference type="STRING" id="1280837.A0A316V1Q5"/>
<dbReference type="GeneID" id="37018626"/>
<dbReference type="InParanoid" id="A0A316V1Q5"/>
<sequence>MSNVPTILLCRDIPSTLLKNAEEKGLIQIIRRSEDGPAPKEWIRSNITNANAIIVTLTEPLSEEMIEAGKKLQVVSTMSVGTDHIDTNAIQKRSIKLGTTPDVLDDAVADLTLLLTLAAMRNLSYASRIVQQGQWSKHPWSPLAFCGPSLRGKTIGFVGFGNIAQTVASLMLMFQPGRILYTTSKPKPFDIQSPDFSRLRERASASSDIEIRNVPDLQQLAKESDVVITLTSLNPSTKHLIDEKFLSSMKRSAYLINTARGPIVDTIALAQALESGQIAGAGLDVLEGEPNISSEHPLLQESCRDRVLILPHIGSATNEARQAMADLCVKHVLDQFSVSL</sequence>
<dbReference type="Gene3D" id="3.40.50.720">
    <property type="entry name" value="NAD(P)-binding Rossmann-like Domain"/>
    <property type="match status" value="2"/>
</dbReference>
<dbReference type="InterPro" id="IPR029753">
    <property type="entry name" value="D-isomer_DH_CS"/>
</dbReference>
<dbReference type="PROSITE" id="PS00671">
    <property type="entry name" value="D_2_HYDROXYACID_DH_3"/>
    <property type="match status" value="1"/>
</dbReference>
<evidence type="ECO:0000256" key="2">
    <source>
        <dbReference type="RuleBase" id="RU003719"/>
    </source>
</evidence>
<dbReference type="PANTHER" id="PTHR10996">
    <property type="entry name" value="2-HYDROXYACID DEHYDROGENASE-RELATED"/>
    <property type="match status" value="1"/>
</dbReference>
<proteinExistence type="inferred from homology"/>
<dbReference type="CDD" id="cd05301">
    <property type="entry name" value="GDH"/>
    <property type="match status" value="1"/>
</dbReference>
<dbReference type="InterPro" id="IPR050223">
    <property type="entry name" value="D-isomer_2-hydroxyacid_DH"/>
</dbReference>
<evidence type="ECO:0000259" key="4">
    <source>
        <dbReference type="Pfam" id="PF02826"/>
    </source>
</evidence>
<dbReference type="GO" id="GO:0005829">
    <property type="term" value="C:cytosol"/>
    <property type="evidence" value="ECO:0007669"/>
    <property type="project" value="TreeGrafter"/>
</dbReference>
<reference evidence="5 6" key="1">
    <citation type="journal article" date="2018" name="Mol. Biol. Evol.">
        <title>Broad Genomic Sampling Reveals a Smut Pathogenic Ancestry of the Fungal Clade Ustilaginomycotina.</title>
        <authorList>
            <person name="Kijpornyongpan T."/>
            <person name="Mondo S.J."/>
            <person name="Barry K."/>
            <person name="Sandor L."/>
            <person name="Lee J."/>
            <person name="Lipzen A."/>
            <person name="Pangilinan J."/>
            <person name="LaButti K."/>
            <person name="Hainaut M."/>
            <person name="Henrissat B."/>
            <person name="Grigoriev I.V."/>
            <person name="Spatafora J.W."/>
            <person name="Aime M.C."/>
        </authorList>
    </citation>
    <scope>NUCLEOTIDE SEQUENCE [LARGE SCALE GENOMIC DNA]</scope>
    <source>
        <strain evidence="5 6">MCA 3882</strain>
    </source>
</reference>
<accession>A0A316V1Q5</accession>